<evidence type="ECO:0000256" key="3">
    <source>
        <dbReference type="ARBA" id="ARBA00023125"/>
    </source>
</evidence>
<feature type="modified residue" description="4-aspartylphosphate" evidence="5">
    <location>
        <position position="54"/>
    </location>
</feature>
<keyword evidence="1 5" id="KW-0597">Phosphoprotein</keyword>
<dbReference type="Gene3D" id="3.40.50.2300">
    <property type="match status" value="1"/>
</dbReference>
<dbReference type="SUPFAM" id="SSF46894">
    <property type="entry name" value="C-terminal effector domain of the bipartite response regulators"/>
    <property type="match status" value="1"/>
</dbReference>
<organism evidence="8 9">
    <name type="scientific">Micromonospora avicenniae</name>
    <dbReference type="NCBI Taxonomy" id="1198245"/>
    <lineage>
        <taxon>Bacteria</taxon>
        <taxon>Bacillati</taxon>
        <taxon>Actinomycetota</taxon>
        <taxon>Actinomycetes</taxon>
        <taxon>Micromonosporales</taxon>
        <taxon>Micromonosporaceae</taxon>
        <taxon>Micromonospora</taxon>
    </lineage>
</organism>
<evidence type="ECO:0000259" key="7">
    <source>
        <dbReference type="PROSITE" id="PS50110"/>
    </source>
</evidence>
<dbReference type="PROSITE" id="PS50043">
    <property type="entry name" value="HTH_LUXR_2"/>
    <property type="match status" value="1"/>
</dbReference>
<dbReference type="GO" id="GO:0006355">
    <property type="term" value="P:regulation of DNA-templated transcription"/>
    <property type="evidence" value="ECO:0007669"/>
    <property type="project" value="InterPro"/>
</dbReference>
<evidence type="ECO:0000256" key="5">
    <source>
        <dbReference type="PROSITE-ProRule" id="PRU00169"/>
    </source>
</evidence>
<dbReference type="STRING" id="1198245.SAMN05444858_11626"/>
<dbReference type="PROSITE" id="PS50110">
    <property type="entry name" value="RESPONSE_REGULATORY"/>
    <property type="match status" value="1"/>
</dbReference>
<evidence type="ECO:0000256" key="2">
    <source>
        <dbReference type="ARBA" id="ARBA00023015"/>
    </source>
</evidence>
<evidence type="ECO:0000313" key="9">
    <source>
        <dbReference type="Proteomes" id="UP000186004"/>
    </source>
</evidence>
<dbReference type="AlphaFoldDB" id="A0A1N7DCR9"/>
<dbReference type="Proteomes" id="UP000186004">
    <property type="component" value="Unassembled WGS sequence"/>
</dbReference>
<dbReference type="SUPFAM" id="SSF52172">
    <property type="entry name" value="CheY-like"/>
    <property type="match status" value="1"/>
</dbReference>
<dbReference type="EMBL" id="FTNF01000016">
    <property type="protein sequence ID" value="SIR73545.1"/>
    <property type="molecule type" value="Genomic_DNA"/>
</dbReference>
<sequence length="217" mass="22878">MIRVLLVDDQRLVRAGLRMLCDSAPDLTVVGEAENGQQAIRLAEQVTPDVVLMDLRMPLVDGTAATARILANRPAVRVVVLTTFDDDDHLFPALAAGACGFLVKDASPDELLAAIRQAAAGDTPFSPAVLRRLVDQAVRARLGEAPAPSLPATLTARERDVLACVGAGLSNREIADRLHLGVTTVKTHVTSLLAKTGAGNRIRLALLAAQSGLILES</sequence>
<evidence type="ECO:0000256" key="1">
    <source>
        <dbReference type="ARBA" id="ARBA00022553"/>
    </source>
</evidence>
<keyword evidence="9" id="KW-1185">Reference proteome</keyword>
<dbReference type="InterPro" id="IPR001789">
    <property type="entry name" value="Sig_transdc_resp-reg_receiver"/>
</dbReference>
<dbReference type="Pfam" id="PF00072">
    <property type="entry name" value="Response_reg"/>
    <property type="match status" value="1"/>
</dbReference>
<accession>A0A1N7DCR9</accession>
<evidence type="ECO:0000259" key="6">
    <source>
        <dbReference type="PROSITE" id="PS50043"/>
    </source>
</evidence>
<feature type="domain" description="HTH luxR-type" evidence="6">
    <location>
        <begin position="147"/>
        <end position="212"/>
    </location>
</feature>
<reference evidence="8 9" key="1">
    <citation type="submission" date="2017-01" db="EMBL/GenBank/DDBJ databases">
        <authorList>
            <person name="Mah S.A."/>
            <person name="Swanson W.J."/>
            <person name="Moy G.W."/>
            <person name="Vacquier V.D."/>
        </authorList>
    </citation>
    <scope>NUCLEOTIDE SEQUENCE [LARGE SCALE GENOMIC DNA]</scope>
    <source>
        <strain evidence="8 9">DSM 45758</strain>
    </source>
</reference>
<dbReference type="SMART" id="SM00448">
    <property type="entry name" value="REC"/>
    <property type="match status" value="1"/>
</dbReference>
<dbReference type="CDD" id="cd17535">
    <property type="entry name" value="REC_NarL-like"/>
    <property type="match status" value="1"/>
</dbReference>
<dbReference type="CDD" id="cd06170">
    <property type="entry name" value="LuxR_C_like"/>
    <property type="match status" value="1"/>
</dbReference>
<dbReference type="GO" id="GO:0000160">
    <property type="term" value="P:phosphorelay signal transduction system"/>
    <property type="evidence" value="ECO:0007669"/>
    <property type="project" value="InterPro"/>
</dbReference>
<gene>
    <name evidence="8" type="ORF">SAMN05444858_11626</name>
</gene>
<dbReference type="Pfam" id="PF00196">
    <property type="entry name" value="GerE"/>
    <property type="match status" value="1"/>
</dbReference>
<name>A0A1N7DCR9_9ACTN</name>
<dbReference type="OrthoDB" id="9808843at2"/>
<dbReference type="RefSeq" id="WP_076472819.1">
    <property type="nucleotide sequence ID" value="NZ_FTNF01000016.1"/>
</dbReference>
<dbReference type="PANTHER" id="PTHR43214">
    <property type="entry name" value="TWO-COMPONENT RESPONSE REGULATOR"/>
    <property type="match status" value="1"/>
</dbReference>
<evidence type="ECO:0000256" key="4">
    <source>
        <dbReference type="ARBA" id="ARBA00023163"/>
    </source>
</evidence>
<protein>
    <submittedName>
        <fullName evidence="8">Two component transcriptional regulator, LuxR family</fullName>
    </submittedName>
</protein>
<dbReference type="InterPro" id="IPR000792">
    <property type="entry name" value="Tscrpt_reg_LuxR_C"/>
</dbReference>
<dbReference type="InterPro" id="IPR039420">
    <property type="entry name" value="WalR-like"/>
</dbReference>
<dbReference type="SMART" id="SM00421">
    <property type="entry name" value="HTH_LUXR"/>
    <property type="match status" value="1"/>
</dbReference>
<dbReference type="PROSITE" id="PS00622">
    <property type="entry name" value="HTH_LUXR_1"/>
    <property type="match status" value="1"/>
</dbReference>
<keyword evidence="3" id="KW-0238">DNA-binding</keyword>
<proteinExistence type="predicted"/>
<feature type="domain" description="Response regulatory" evidence="7">
    <location>
        <begin position="3"/>
        <end position="119"/>
    </location>
</feature>
<evidence type="ECO:0000313" key="8">
    <source>
        <dbReference type="EMBL" id="SIR73545.1"/>
    </source>
</evidence>
<dbReference type="PRINTS" id="PR00038">
    <property type="entry name" value="HTHLUXR"/>
</dbReference>
<keyword evidence="4" id="KW-0804">Transcription</keyword>
<dbReference type="InterPro" id="IPR016032">
    <property type="entry name" value="Sig_transdc_resp-reg_C-effctor"/>
</dbReference>
<dbReference type="InterPro" id="IPR011006">
    <property type="entry name" value="CheY-like_superfamily"/>
</dbReference>
<keyword evidence="2" id="KW-0805">Transcription regulation</keyword>
<dbReference type="GO" id="GO:0003677">
    <property type="term" value="F:DNA binding"/>
    <property type="evidence" value="ECO:0007669"/>
    <property type="project" value="UniProtKB-KW"/>
</dbReference>
<dbReference type="InterPro" id="IPR058245">
    <property type="entry name" value="NreC/VraR/RcsB-like_REC"/>
</dbReference>
<dbReference type="PANTHER" id="PTHR43214:SF24">
    <property type="entry name" value="TRANSCRIPTIONAL REGULATORY PROTEIN NARL-RELATED"/>
    <property type="match status" value="1"/>
</dbReference>